<dbReference type="Gene3D" id="3.40.30.10">
    <property type="entry name" value="Glutaredoxin"/>
    <property type="match status" value="1"/>
</dbReference>
<dbReference type="AlphaFoldDB" id="A0A9J6BDK5"/>
<evidence type="ECO:0000256" key="1">
    <source>
        <dbReference type="ARBA" id="ARBA00004389"/>
    </source>
</evidence>
<feature type="domain" description="Thioredoxin" evidence="9">
    <location>
        <begin position="4"/>
        <end position="122"/>
    </location>
</feature>
<comment type="subcellular location">
    <subcellularLocation>
        <location evidence="1">Endoplasmic reticulum membrane</location>
        <topology evidence="1">Single-pass membrane protein</topology>
    </subcellularLocation>
</comment>
<dbReference type="Pfam" id="PF00085">
    <property type="entry name" value="Thioredoxin"/>
    <property type="match status" value="1"/>
</dbReference>
<keyword evidence="2 7" id="KW-0812">Transmembrane</keyword>
<dbReference type="PROSITE" id="PS51352">
    <property type="entry name" value="THIOREDOXIN_2"/>
    <property type="match status" value="1"/>
</dbReference>
<sequence length="422" mass="49548">MISSFLVILLVSFSESSSSRVLELGDRFLDVRSEGMWFVKFYAPYCGYCKKLEPVWNLVAQSLYNTNIRVGKVDCTRFKSVCHAFEIQGYPTVIFIRGHHEYIFNGERTKEELVHFAMRMSGPPVQQVTRSESFEILKANNPVFFVYVGKQQGILWEYYYMASEANQQFAYFYATNSEIGGKHFIIDSSPVVLVYKENTHYIFPFSDAYDDVEPTALNNSMHTWIVQEKFLTFPKITRENLHQLRQTRKYLVIVVVEENKLNELETHEQEFRDMVEQLVRTKRSKYHDQFQFGWTGMPDLAHTIAMQHLPTPHLIVLNSTTNHHHMPDDDPLQMTPEALEIFLDTISNQTANIYGGDHFSVRVYRAFFEIRRLIRDMWRGNPILCFILFIVPFGFFMIILYSIFCADIMDAEENDDDHEKKE</sequence>
<dbReference type="OrthoDB" id="74910at2759"/>
<dbReference type="InterPro" id="IPR017937">
    <property type="entry name" value="Thioredoxin_CS"/>
</dbReference>
<dbReference type="InterPro" id="IPR013766">
    <property type="entry name" value="Thioredoxin_domain"/>
</dbReference>
<dbReference type="InterPro" id="IPR052250">
    <property type="entry name" value="PDI_TMX3"/>
</dbReference>
<dbReference type="FunFam" id="3.40.30.10:FF:000300">
    <property type="entry name" value="Blast:Protein disulfide-isomerase TMX3"/>
    <property type="match status" value="1"/>
</dbReference>
<dbReference type="Proteomes" id="UP001107558">
    <property type="component" value="Chromosome 4"/>
</dbReference>
<keyword evidence="8" id="KW-0732">Signal</keyword>
<keyword evidence="4 7" id="KW-0472">Membrane</keyword>
<evidence type="ECO:0000259" key="9">
    <source>
        <dbReference type="PROSITE" id="PS51352"/>
    </source>
</evidence>
<accession>A0A9J6BDK5</accession>
<dbReference type="GO" id="GO:0005789">
    <property type="term" value="C:endoplasmic reticulum membrane"/>
    <property type="evidence" value="ECO:0007669"/>
    <property type="project" value="UniProtKB-SubCell"/>
</dbReference>
<feature type="coiled-coil region" evidence="6">
    <location>
        <begin position="257"/>
        <end position="284"/>
    </location>
</feature>
<comment type="caution">
    <text evidence="10">The sequence shown here is derived from an EMBL/GenBank/DDBJ whole genome shotgun (WGS) entry which is preliminary data.</text>
</comment>
<dbReference type="InterPro" id="IPR036249">
    <property type="entry name" value="Thioredoxin-like_sf"/>
</dbReference>
<feature type="chain" id="PRO_5039890797" description="Thioredoxin domain-containing protein" evidence="8">
    <location>
        <begin position="19"/>
        <end position="422"/>
    </location>
</feature>
<protein>
    <recommendedName>
        <fullName evidence="9">Thioredoxin domain-containing protein</fullName>
    </recommendedName>
</protein>
<keyword evidence="6" id="KW-0175">Coiled coil</keyword>
<evidence type="ECO:0000256" key="4">
    <source>
        <dbReference type="ARBA" id="ARBA00023136"/>
    </source>
</evidence>
<organism evidence="10 11">
    <name type="scientific">Polypedilum vanderplanki</name>
    <name type="common">Sleeping chironomid midge</name>
    <dbReference type="NCBI Taxonomy" id="319348"/>
    <lineage>
        <taxon>Eukaryota</taxon>
        <taxon>Metazoa</taxon>
        <taxon>Ecdysozoa</taxon>
        <taxon>Arthropoda</taxon>
        <taxon>Hexapoda</taxon>
        <taxon>Insecta</taxon>
        <taxon>Pterygota</taxon>
        <taxon>Neoptera</taxon>
        <taxon>Endopterygota</taxon>
        <taxon>Diptera</taxon>
        <taxon>Nematocera</taxon>
        <taxon>Chironomoidea</taxon>
        <taxon>Chironomidae</taxon>
        <taxon>Chironominae</taxon>
        <taxon>Polypedilum</taxon>
        <taxon>Polypedilum</taxon>
    </lineage>
</organism>
<keyword evidence="11" id="KW-1185">Reference proteome</keyword>
<keyword evidence="3 7" id="KW-1133">Transmembrane helix</keyword>
<evidence type="ECO:0000256" key="5">
    <source>
        <dbReference type="ARBA" id="ARBA00045246"/>
    </source>
</evidence>
<dbReference type="PANTHER" id="PTHR46426">
    <property type="entry name" value="PROTEIN DISULFIDE-ISOMERASE TMX3"/>
    <property type="match status" value="1"/>
</dbReference>
<evidence type="ECO:0000256" key="3">
    <source>
        <dbReference type="ARBA" id="ARBA00022989"/>
    </source>
</evidence>
<gene>
    <name evidence="10" type="ORF">PVAND_015798</name>
</gene>
<evidence type="ECO:0000256" key="2">
    <source>
        <dbReference type="ARBA" id="ARBA00022692"/>
    </source>
</evidence>
<evidence type="ECO:0000313" key="10">
    <source>
        <dbReference type="EMBL" id="KAG5667829.1"/>
    </source>
</evidence>
<reference evidence="10" key="1">
    <citation type="submission" date="2021-03" db="EMBL/GenBank/DDBJ databases">
        <title>Chromosome level genome of the anhydrobiotic midge Polypedilum vanderplanki.</title>
        <authorList>
            <person name="Yoshida Y."/>
            <person name="Kikawada T."/>
            <person name="Gusev O."/>
        </authorList>
    </citation>
    <scope>NUCLEOTIDE SEQUENCE</scope>
    <source>
        <strain evidence="10">NIAS01</strain>
        <tissue evidence="10">Whole body or cell culture</tissue>
    </source>
</reference>
<evidence type="ECO:0000256" key="6">
    <source>
        <dbReference type="SAM" id="Coils"/>
    </source>
</evidence>
<dbReference type="EMBL" id="JADBJN010000004">
    <property type="protein sequence ID" value="KAG5667829.1"/>
    <property type="molecule type" value="Genomic_DNA"/>
</dbReference>
<dbReference type="PANTHER" id="PTHR46426:SF1">
    <property type="entry name" value="PROTEIN DISULFIDE-ISOMERASE TMX3"/>
    <property type="match status" value="1"/>
</dbReference>
<dbReference type="Pfam" id="PF13848">
    <property type="entry name" value="Thioredoxin_6"/>
    <property type="match status" value="1"/>
</dbReference>
<evidence type="ECO:0000256" key="8">
    <source>
        <dbReference type="SAM" id="SignalP"/>
    </source>
</evidence>
<evidence type="ECO:0000256" key="7">
    <source>
        <dbReference type="SAM" id="Phobius"/>
    </source>
</evidence>
<proteinExistence type="predicted"/>
<dbReference type="PROSITE" id="PS00194">
    <property type="entry name" value="THIOREDOXIN_1"/>
    <property type="match status" value="1"/>
</dbReference>
<evidence type="ECO:0000313" key="11">
    <source>
        <dbReference type="Proteomes" id="UP001107558"/>
    </source>
</evidence>
<name>A0A9J6BDK5_POLVA</name>
<comment type="function">
    <text evidence="5">Probable disulfide isomerase, which participates in the folding of proteins containing disulfide bonds. May act as a dithiol oxidase. Acts as a regulator of endoplasmic reticulum-mitochondria contact sites via its ability to regulate redox signals.</text>
</comment>
<feature type="signal peptide" evidence="8">
    <location>
        <begin position="1"/>
        <end position="18"/>
    </location>
</feature>
<dbReference type="SUPFAM" id="SSF52833">
    <property type="entry name" value="Thioredoxin-like"/>
    <property type="match status" value="1"/>
</dbReference>
<feature type="transmembrane region" description="Helical" evidence="7">
    <location>
        <begin position="381"/>
        <end position="404"/>
    </location>
</feature>